<dbReference type="Proteomes" id="UP001295444">
    <property type="component" value="Chromosome 11"/>
</dbReference>
<reference evidence="1" key="1">
    <citation type="submission" date="2022-03" db="EMBL/GenBank/DDBJ databases">
        <authorList>
            <person name="Alioto T."/>
            <person name="Alioto T."/>
            <person name="Gomez Garrido J."/>
        </authorList>
    </citation>
    <scope>NUCLEOTIDE SEQUENCE</scope>
</reference>
<dbReference type="AlphaFoldDB" id="A0AAD1TDD1"/>
<feature type="non-terminal residue" evidence="1">
    <location>
        <position position="123"/>
    </location>
</feature>
<accession>A0AAD1TDD1</accession>
<protein>
    <submittedName>
        <fullName evidence="1">Uncharacterized protein</fullName>
    </submittedName>
</protein>
<sequence>MPRIPGRLADSLRIQATFADKFVVHFRDSMGFCCTQTKIASPSESGQFLGFDIGLENYVPRPSTAKSASIRIAVGLWDSSPPLLLHTSVIPWPTTTDGEIRTHRSLIRPLDPTVSGSEDGISM</sequence>
<name>A0AAD1TDD1_PELCU</name>
<evidence type="ECO:0000313" key="1">
    <source>
        <dbReference type="EMBL" id="CAH2321234.1"/>
    </source>
</evidence>
<evidence type="ECO:0000313" key="2">
    <source>
        <dbReference type="Proteomes" id="UP001295444"/>
    </source>
</evidence>
<dbReference type="EMBL" id="OW240922">
    <property type="protein sequence ID" value="CAH2321234.1"/>
    <property type="molecule type" value="Genomic_DNA"/>
</dbReference>
<organism evidence="1 2">
    <name type="scientific">Pelobates cultripes</name>
    <name type="common">Western spadefoot toad</name>
    <dbReference type="NCBI Taxonomy" id="61616"/>
    <lineage>
        <taxon>Eukaryota</taxon>
        <taxon>Metazoa</taxon>
        <taxon>Chordata</taxon>
        <taxon>Craniata</taxon>
        <taxon>Vertebrata</taxon>
        <taxon>Euteleostomi</taxon>
        <taxon>Amphibia</taxon>
        <taxon>Batrachia</taxon>
        <taxon>Anura</taxon>
        <taxon>Pelobatoidea</taxon>
        <taxon>Pelobatidae</taxon>
        <taxon>Pelobates</taxon>
    </lineage>
</organism>
<proteinExistence type="predicted"/>
<keyword evidence="2" id="KW-1185">Reference proteome</keyword>
<gene>
    <name evidence="1" type="ORF">PECUL_23A003534</name>
</gene>